<dbReference type="InterPro" id="IPR018062">
    <property type="entry name" value="HTH_AraC-typ_CS"/>
</dbReference>
<dbReference type="SUPFAM" id="SSF46689">
    <property type="entry name" value="Homeodomain-like"/>
    <property type="match status" value="1"/>
</dbReference>
<evidence type="ECO:0000256" key="4">
    <source>
        <dbReference type="SAM" id="Phobius"/>
    </source>
</evidence>
<dbReference type="EMBL" id="QGKM01000112">
    <property type="protein sequence ID" value="PWQ92173.1"/>
    <property type="molecule type" value="Genomic_DNA"/>
</dbReference>
<dbReference type="InterPro" id="IPR018060">
    <property type="entry name" value="HTH_AraC"/>
</dbReference>
<feature type="transmembrane region" description="Helical" evidence="4">
    <location>
        <begin position="50"/>
        <end position="68"/>
    </location>
</feature>
<dbReference type="OrthoDB" id="345413at2"/>
<feature type="domain" description="HTH araC/xylS-type" evidence="5">
    <location>
        <begin position="242"/>
        <end position="344"/>
    </location>
</feature>
<keyword evidence="4" id="KW-0812">Transmembrane</keyword>
<dbReference type="Pfam" id="PF12833">
    <property type="entry name" value="HTH_18"/>
    <property type="match status" value="1"/>
</dbReference>
<dbReference type="PROSITE" id="PS00041">
    <property type="entry name" value="HTH_ARAC_FAMILY_1"/>
    <property type="match status" value="1"/>
</dbReference>
<comment type="caution">
    <text evidence="6">The sequence shown here is derived from an EMBL/GenBank/DDBJ whole genome shotgun (WGS) entry which is preliminary data.</text>
</comment>
<dbReference type="GO" id="GO:0003700">
    <property type="term" value="F:DNA-binding transcription factor activity"/>
    <property type="evidence" value="ECO:0007669"/>
    <property type="project" value="InterPro"/>
</dbReference>
<evidence type="ECO:0000256" key="2">
    <source>
        <dbReference type="ARBA" id="ARBA00023125"/>
    </source>
</evidence>
<dbReference type="Proteomes" id="UP000245539">
    <property type="component" value="Unassembled WGS sequence"/>
</dbReference>
<dbReference type="GO" id="GO:0043565">
    <property type="term" value="F:sequence-specific DNA binding"/>
    <property type="evidence" value="ECO:0007669"/>
    <property type="project" value="InterPro"/>
</dbReference>
<keyword evidence="2" id="KW-0238">DNA-binding</keyword>
<accession>A0A317C476</accession>
<dbReference type="SMART" id="SM00342">
    <property type="entry name" value="HTH_ARAC"/>
    <property type="match status" value="1"/>
</dbReference>
<evidence type="ECO:0000259" key="5">
    <source>
        <dbReference type="PROSITE" id="PS01124"/>
    </source>
</evidence>
<feature type="transmembrane region" description="Helical" evidence="4">
    <location>
        <begin position="130"/>
        <end position="149"/>
    </location>
</feature>
<feature type="transmembrane region" description="Helical" evidence="4">
    <location>
        <begin position="108"/>
        <end position="124"/>
    </location>
</feature>
<keyword evidence="7" id="KW-1185">Reference proteome</keyword>
<dbReference type="AlphaFoldDB" id="A0A317C476"/>
<keyword evidence="3" id="KW-0804">Transcription</keyword>
<dbReference type="PROSITE" id="PS01124">
    <property type="entry name" value="HTH_ARAC_FAMILY_2"/>
    <property type="match status" value="1"/>
</dbReference>
<proteinExistence type="predicted"/>
<dbReference type="PANTHER" id="PTHR43280:SF29">
    <property type="entry name" value="ARAC-FAMILY TRANSCRIPTIONAL REGULATOR"/>
    <property type="match status" value="1"/>
</dbReference>
<gene>
    <name evidence="6" type="ORF">DKW60_22545</name>
</gene>
<keyword evidence="4" id="KW-0472">Membrane</keyword>
<keyword evidence="1" id="KW-0805">Transcription regulation</keyword>
<name>A0A317C476_9GAMM</name>
<keyword evidence="4" id="KW-1133">Transmembrane helix</keyword>
<protein>
    <submittedName>
        <fullName evidence="6">AraC family transcriptional regulator</fullName>
    </submittedName>
</protein>
<dbReference type="PRINTS" id="PR00032">
    <property type="entry name" value="HTHARAC"/>
</dbReference>
<evidence type="ECO:0000313" key="7">
    <source>
        <dbReference type="Proteomes" id="UP000245539"/>
    </source>
</evidence>
<dbReference type="PANTHER" id="PTHR43280">
    <property type="entry name" value="ARAC-FAMILY TRANSCRIPTIONAL REGULATOR"/>
    <property type="match status" value="1"/>
</dbReference>
<evidence type="ECO:0000256" key="3">
    <source>
        <dbReference type="ARBA" id="ARBA00023163"/>
    </source>
</evidence>
<dbReference type="InterPro" id="IPR009057">
    <property type="entry name" value="Homeodomain-like_sf"/>
</dbReference>
<feature type="transmembrane region" description="Helical" evidence="4">
    <location>
        <begin position="20"/>
        <end position="38"/>
    </location>
</feature>
<evidence type="ECO:0000313" key="6">
    <source>
        <dbReference type="EMBL" id="PWQ92173.1"/>
    </source>
</evidence>
<dbReference type="Gene3D" id="1.10.10.60">
    <property type="entry name" value="Homeodomain-like"/>
    <property type="match status" value="2"/>
</dbReference>
<feature type="transmembrane region" description="Helical" evidence="4">
    <location>
        <begin position="161"/>
        <end position="185"/>
    </location>
</feature>
<sequence>MHVCLAQRCAVSYYTGMETIQFVALLLCGFTICSGLLLGATQAYQRESRCYVWTLITAIVLVQFSHAWLFTQAHLPSDTLYIAALFCIAPSFYLFAKAQLALDSVFHPLRSVAHFLPVLLAWLLPHSVSMPLAFLIGGLYLLWLFRLISKMRARRELWQREVSILLIALFMGLAVFVLGISIPLLDQQLFHSLYAIGIGAVFVLVHLALLWNPNLPEAVSEVAQQAYTTSTLTQVDSDSKLLALQQLMETEKAYQEPDLKLANLAERLDLSGHQLSELINTQCGMHFSRYIRQYRVEAAQQLLLSKPSLSVLDVGMQVGFSSQSTFYDAFRDITGTTPAKYRKINL</sequence>
<feature type="transmembrane region" description="Helical" evidence="4">
    <location>
        <begin position="80"/>
        <end position="96"/>
    </location>
</feature>
<feature type="transmembrane region" description="Helical" evidence="4">
    <location>
        <begin position="191"/>
        <end position="211"/>
    </location>
</feature>
<dbReference type="InterPro" id="IPR020449">
    <property type="entry name" value="Tscrpt_reg_AraC-type_HTH"/>
</dbReference>
<reference evidence="6 7" key="1">
    <citation type="submission" date="2018-05" db="EMBL/GenBank/DDBJ databases">
        <title>Leucothrix arctica sp. nov., isolated from Arctic seawater.</title>
        <authorList>
            <person name="Choi A."/>
            <person name="Baek K."/>
        </authorList>
    </citation>
    <scope>NUCLEOTIDE SEQUENCE [LARGE SCALE GENOMIC DNA]</scope>
    <source>
        <strain evidence="6 7">JCM 18388</strain>
    </source>
</reference>
<evidence type="ECO:0000256" key="1">
    <source>
        <dbReference type="ARBA" id="ARBA00023015"/>
    </source>
</evidence>
<organism evidence="6 7">
    <name type="scientific">Leucothrix pacifica</name>
    <dbReference type="NCBI Taxonomy" id="1247513"/>
    <lineage>
        <taxon>Bacteria</taxon>
        <taxon>Pseudomonadati</taxon>
        <taxon>Pseudomonadota</taxon>
        <taxon>Gammaproteobacteria</taxon>
        <taxon>Thiotrichales</taxon>
        <taxon>Thiotrichaceae</taxon>
        <taxon>Leucothrix</taxon>
    </lineage>
</organism>